<sequence length="153" mass="16766">GSSAYAPYLFDSAYLYFISLGLAMKSNGTNPNATAIANNGTLVTSYSTGVFNGMTGAFQISKNLTRDSRLSFSTYFNNGLNASRWIHLLVIDNDVEFNISYTDPATTIFAERGGVTPLNVPKCGYHDEFCQPSFIEKSPVGFGSSRFCEKNYK</sequence>
<accession>A0A0N5BF09</accession>
<dbReference type="InterPro" id="IPR028082">
    <property type="entry name" value="Peripla_BP_I"/>
</dbReference>
<dbReference type="WBParaSite" id="SPAL_0000457900.1">
    <property type="protein sequence ID" value="SPAL_0000457900.1"/>
    <property type="gene ID" value="SPAL_0000457900"/>
</dbReference>
<evidence type="ECO:0000313" key="2">
    <source>
        <dbReference type="WBParaSite" id="SPAL_0000457900.1"/>
    </source>
</evidence>
<reference evidence="2" key="1">
    <citation type="submission" date="2017-02" db="UniProtKB">
        <authorList>
            <consortium name="WormBaseParasite"/>
        </authorList>
    </citation>
    <scope>IDENTIFICATION</scope>
</reference>
<name>A0A0N5BF09_STREA</name>
<keyword evidence="1" id="KW-1185">Reference proteome</keyword>
<dbReference type="AlphaFoldDB" id="A0A0N5BF09"/>
<protein>
    <submittedName>
        <fullName evidence="2">Peptidase A1 domain-containing protein</fullName>
    </submittedName>
</protein>
<dbReference type="STRING" id="174720.A0A0N5BF09"/>
<proteinExistence type="predicted"/>
<organism evidence="1 2">
    <name type="scientific">Strongyloides papillosus</name>
    <name type="common">Intestinal threadworm</name>
    <dbReference type="NCBI Taxonomy" id="174720"/>
    <lineage>
        <taxon>Eukaryota</taxon>
        <taxon>Metazoa</taxon>
        <taxon>Ecdysozoa</taxon>
        <taxon>Nematoda</taxon>
        <taxon>Chromadorea</taxon>
        <taxon>Rhabditida</taxon>
        <taxon>Tylenchina</taxon>
        <taxon>Panagrolaimomorpha</taxon>
        <taxon>Strongyloidoidea</taxon>
        <taxon>Strongyloididae</taxon>
        <taxon>Strongyloides</taxon>
    </lineage>
</organism>
<dbReference type="Gene3D" id="3.40.50.2300">
    <property type="match status" value="1"/>
</dbReference>
<dbReference type="SUPFAM" id="SSF53822">
    <property type="entry name" value="Periplasmic binding protein-like I"/>
    <property type="match status" value="1"/>
</dbReference>
<evidence type="ECO:0000313" key="1">
    <source>
        <dbReference type="Proteomes" id="UP000046392"/>
    </source>
</evidence>
<dbReference type="Proteomes" id="UP000046392">
    <property type="component" value="Unplaced"/>
</dbReference>